<dbReference type="PANTHER" id="PTHR42871:SF1">
    <property type="entry name" value="CITRATE SYNTHASE"/>
    <property type="match status" value="1"/>
</dbReference>
<dbReference type="VEuPathDB" id="AmoebaDB:NAEGRDRAFT_82269"/>
<dbReference type="GeneID" id="8860925"/>
<dbReference type="InterPro" id="IPR036969">
    <property type="entry name" value="Citrate_synthase_sf"/>
</dbReference>
<evidence type="ECO:0000256" key="6">
    <source>
        <dbReference type="SAM" id="MobiDB-lite"/>
    </source>
</evidence>
<dbReference type="GO" id="GO:0005737">
    <property type="term" value="C:cytoplasm"/>
    <property type="evidence" value="ECO:0007669"/>
    <property type="project" value="InterPro"/>
</dbReference>
<dbReference type="FunFam" id="1.10.580.10:FF:000005">
    <property type="entry name" value="Citrate synthase"/>
    <property type="match status" value="1"/>
</dbReference>
<organism evidence="8">
    <name type="scientific">Naegleria gruberi</name>
    <name type="common">Amoeba</name>
    <dbReference type="NCBI Taxonomy" id="5762"/>
    <lineage>
        <taxon>Eukaryota</taxon>
        <taxon>Discoba</taxon>
        <taxon>Heterolobosea</taxon>
        <taxon>Tetramitia</taxon>
        <taxon>Eutetramitia</taxon>
        <taxon>Vahlkampfiidae</taxon>
        <taxon>Naegleria</taxon>
    </lineage>
</organism>
<accession>D2W3U4</accession>
<comment type="similarity">
    <text evidence="2 5">Belongs to the citrate synthase family.</text>
</comment>
<dbReference type="Pfam" id="PF00285">
    <property type="entry name" value="Citrate_synt"/>
    <property type="match status" value="1"/>
</dbReference>
<dbReference type="NCBIfam" id="NF004126">
    <property type="entry name" value="PRK05614.1"/>
    <property type="match status" value="1"/>
</dbReference>
<sequence length="511" mass="58381">MSQQAPLSNSSSSTDQENSDDLKKTTTNRNTLTVTDNRTGKTYEVPVEDGYFVNSTSFKQMVTDGEDKNGIMCFDPSFMNTAVADSKICYIDGEAGELRYRGYKIEELAEKSSFLEVAYLLIYGELPTQSQYNDWCQKITTHTFIHENLVSMLKTFRYDAHPMGILISATSALGTFYSEANPALVGTDVYKDENKRNKQIFRLLGKVPTIAACAYRHRIGRPYNTPVNHLSYTENFLYMLDRLSEPNYRPHPRLAKALDVMFILHADHELNCSTAAMRHVGSSLVDPYTAVSSSASALYGPLHGGANEAVLHMLDEIAKPENVPQFLQDVKAKKRKLMGFGHRVYKNYDPRAKILKGVAKEVFDICGKSKLWSIAEELESQALKDDYFVSRRLFPNIDFYSGLIYSSLGFPTDMFPVLFTIPRVAGWLAHWREMVMDPNLKIFRPRQKYTGHGLRDYVDIEKREPESPYVHTYFSQYSTRRNITESYWNDVNKRDVFDSDGEENSEFDNVN</sequence>
<dbReference type="eggNOG" id="KOG2617">
    <property type="taxonomic scope" value="Eukaryota"/>
</dbReference>
<dbReference type="Gene3D" id="1.10.580.10">
    <property type="entry name" value="Citrate Synthase, domain 1"/>
    <property type="match status" value="1"/>
</dbReference>
<dbReference type="InterPro" id="IPR010953">
    <property type="entry name" value="Citrate_synthase_typ-I"/>
</dbReference>
<dbReference type="OMA" id="HWRQQML"/>
<dbReference type="GO" id="GO:0006099">
    <property type="term" value="P:tricarboxylic acid cycle"/>
    <property type="evidence" value="ECO:0007669"/>
    <property type="project" value="UniProtKB-UniPathway"/>
</dbReference>
<evidence type="ECO:0000256" key="1">
    <source>
        <dbReference type="ARBA" id="ARBA00004751"/>
    </source>
</evidence>
<dbReference type="NCBIfam" id="TIGR01798">
    <property type="entry name" value="cit_synth_I"/>
    <property type="match status" value="1"/>
</dbReference>
<gene>
    <name evidence="7" type="ORF">NAEGRDRAFT_82269</name>
</gene>
<dbReference type="STRING" id="5762.D2W3U4"/>
<dbReference type="UniPathway" id="UPA00223">
    <property type="reaction ID" value="UER00717"/>
</dbReference>
<evidence type="ECO:0000256" key="5">
    <source>
        <dbReference type="RuleBase" id="RU000441"/>
    </source>
</evidence>
<dbReference type="Gene3D" id="1.10.230.10">
    <property type="entry name" value="Cytochrome P450-Terp, domain 2"/>
    <property type="match status" value="1"/>
</dbReference>
<keyword evidence="8" id="KW-1185">Reference proteome</keyword>
<dbReference type="PROSITE" id="PS00480">
    <property type="entry name" value="CITRATE_SYNTHASE"/>
    <property type="match status" value="1"/>
</dbReference>
<dbReference type="Proteomes" id="UP000006671">
    <property type="component" value="Unassembled WGS sequence"/>
</dbReference>
<dbReference type="PANTHER" id="PTHR42871">
    <property type="entry name" value="CITRATE SYNTHASE"/>
    <property type="match status" value="1"/>
</dbReference>
<name>D2W3U4_NAEGR</name>
<evidence type="ECO:0000313" key="8">
    <source>
        <dbReference type="Proteomes" id="UP000006671"/>
    </source>
</evidence>
<dbReference type="InterPro" id="IPR016142">
    <property type="entry name" value="Citrate_synth-like_lrg_a-sub"/>
</dbReference>
<reference evidence="7 8" key="1">
    <citation type="journal article" date="2010" name="Cell">
        <title>The genome of Naegleria gruberi illuminates early eukaryotic versatility.</title>
        <authorList>
            <person name="Fritz-Laylin L.K."/>
            <person name="Prochnik S.E."/>
            <person name="Ginger M.L."/>
            <person name="Dacks J.B."/>
            <person name="Carpenter M.L."/>
            <person name="Field M.C."/>
            <person name="Kuo A."/>
            <person name="Paredez A."/>
            <person name="Chapman J."/>
            <person name="Pham J."/>
            <person name="Shu S."/>
            <person name="Neupane R."/>
            <person name="Cipriano M."/>
            <person name="Mancuso J."/>
            <person name="Tu H."/>
            <person name="Salamov A."/>
            <person name="Lindquist E."/>
            <person name="Shapiro H."/>
            <person name="Lucas S."/>
            <person name="Grigoriev I.V."/>
            <person name="Cande W.Z."/>
            <person name="Fulton C."/>
            <person name="Rokhsar D.S."/>
            <person name="Dawson S.C."/>
        </authorList>
    </citation>
    <scope>NUCLEOTIDE SEQUENCE [LARGE SCALE GENOMIC DNA]</scope>
    <source>
        <strain evidence="7 8">NEG-M</strain>
    </source>
</reference>
<feature type="compositionally biased region" description="Low complexity" evidence="6">
    <location>
        <begin position="25"/>
        <end position="37"/>
    </location>
</feature>
<dbReference type="KEGG" id="ngr:NAEGRDRAFT_82269"/>
<dbReference type="FunFam" id="1.10.230.10:FF:000002">
    <property type="entry name" value="Citrate synthase"/>
    <property type="match status" value="1"/>
</dbReference>
<dbReference type="SUPFAM" id="SSF48256">
    <property type="entry name" value="Citrate synthase"/>
    <property type="match status" value="1"/>
</dbReference>
<feature type="region of interest" description="Disordered" evidence="6">
    <location>
        <begin position="1"/>
        <end position="40"/>
    </location>
</feature>
<evidence type="ECO:0000313" key="7">
    <source>
        <dbReference type="EMBL" id="EFC36255.1"/>
    </source>
</evidence>
<keyword evidence="4 5" id="KW-0808">Transferase</keyword>
<dbReference type="GO" id="GO:0032787">
    <property type="term" value="P:monocarboxylic acid metabolic process"/>
    <property type="evidence" value="ECO:0007669"/>
    <property type="project" value="UniProtKB-ARBA"/>
</dbReference>
<keyword evidence="3" id="KW-0816">Tricarboxylic acid cycle</keyword>
<dbReference type="PRINTS" id="PR00143">
    <property type="entry name" value="CITRTSNTHASE"/>
</dbReference>
<dbReference type="AlphaFoldDB" id="D2W3U4"/>
<dbReference type="GO" id="GO:0046912">
    <property type="term" value="F:acyltransferase activity, acyl groups converted into alkyl on transfer"/>
    <property type="evidence" value="ECO:0007669"/>
    <property type="project" value="InterPro"/>
</dbReference>
<dbReference type="InterPro" id="IPR019810">
    <property type="entry name" value="Citrate_synthase_AS"/>
</dbReference>
<evidence type="ECO:0000256" key="4">
    <source>
        <dbReference type="ARBA" id="ARBA00022679"/>
    </source>
</evidence>
<dbReference type="InterPro" id="IPR002020">
    <property type="entry name" value="Citrate_synthase"/>
</dbReference>
<evidence type="ECO:0000256" key="2">
    <source>
        <dbReference type="ARBA" id="ARBA00010566"/>
    </source>
</evidence>
<comment type="pathway">
    <text evidence="1">Carbohydrate metabolism; tricarboxylic acid cycle; isocitrate from oxaloacetate: step 1/2.</text>
</comment>
<protein>
    <recommendedName>
        <fullName evidence="5">Citrate synthase</fullName>
    </recommendedName>
</protein>
<dbReference type="EMBL" id="GG738934">
    <property type="protein sequence ID" value="EFC36255.1"/>
    <property type="molecule type" value="Genomic_DNA"/>
</dbReference>
<evidence type="ECO:0000256" key="3">
    <source>
        <dbReference type="ARBA" id="ARBA00022532"/>
    </source>
</evidence>
<dbReference type="InterPro" id="IPR016143">
    <property type="entry name" value="Citrate_synth-like_sm_a-sub"/>
</dbReference>
<dbReference type="RefSeq" id="XP_002668999.1">
    <property type="nucleotide sequence ID" value="XM_002668953.1"/>
</dbReference>
<dbReference type="InParanoid" id="D2W3U4"/>
<proteinExistence type="inferred from homology"/>
<dbReference type="OrthoDB" id="435022at2759"/>